<dbReference type="KEGG" id="gtt:GUITHDRAFT_119679"/>
<reference evidence="2 4" key="1">
    <citation type="journal article" date="2012" name="Nature">
        <title>Algal genomes reveal evolutionary mosaicism and the fate of nucleomorphs.</title>
        <authorList>
            <consortium name="DOE Joint Genome Institute"/>
            <person name="Curtis B.A."/>
            <person name="Tanifuji G."/>
            <person name="Burki F."/>
            <person name="Gruber A."/>
            <person name="Irimia M."/>
            <person name="Maruyama S."/>
            <person name="Arias M.C."/>
            <person name="Ball S.G."/>
            <person name="Gile G.H."/>
            <person name="Hirakawa Y."/>
            <person name="Hopkins J.F."/>
            <person name="Kuo A."/>
            <person name="Rensing S.A."/>
            <person name="Schmutz J."/>
            <person name="Symeonidi A."/>
            <person name="Elias M."/>
            <person name="Eveleigh R.J."/>
            <person name="Herman E.K."/>
            <person name="Klute M.J."/>
            <person name="Nakayama T."/>
            <person name="Obornik M."/>
            <person name="Reyes-Prieto A."/>
            <person name="Armbrust E.V."/>
            <person name="Aves S.J."/>
            <person name="Beiko R.G."/>
            <person name="Coutinho P."/>
            <person name="Dacks J.B."/>
            <person name="Durnford D.G."/>
            <person name="Fast N.M."/>
            <person name="Green B.R."/>
            <person name="Grisdale C.J."/>
            <person name="Hempel F."/>
            <person name="Henrissat B."/>
            <person name="Hoppner M.P."/>
            <person name="Ishida K."/>
            <person name="Kim E."/>
            <person name="Koreny L."/>
            <person name="Kroth P.G."/>
            <person name="Liu Y."/>
            <person name="Malik S.B."/>
            <person name="Maier U.G."/>
            <person name="McRose D."/>
            <person name="Mock T."/>
            <person name="Neilson J.A."/>
            <person name="Onodera N.T."/>
            <person name="Poole A.M."/>
            <person name="Pritham E.J."/>
            <person name="Richards T.A."/>
            <person name="Rocap G."/>
            <person name="Roy S.W."/>
            <person name="Sarai C."/>
            <person name="Schaack S."/>
            <person name="Shirato S."/>
            <person name="Slamovits C.H."/>
            <person name="Spencer D.F."/>
            <person name="Suzuki S."/>
            <person name="Worden A.Z."/>
            <person name="Zauner S."/>
            <person name="Barry K."/>
            <person name="Bell C."/>
            <person name="Bharti A.K."/>
            <person name="Crow J.A."/>
            <person name="Grimwood J."/>
            <person name="Kramer R."/>
            <person name="Lindquist E."/>
            <person name="Lucas S."/>
            <person name="Salamov A."/>
            <person name="McFadden G.I."/>
            <person name="Lane C.E."/>
            <person name="Keeling P.J."/>
            <person name="Gray M.W."/>
            <person name="Grigoriev I.V."/>
            <person name="Archibald J.M."/>
        </authorList>
    </citation>
    <scope>NUCLEOTIDE SEQUENCE</scope>
    <source>
        <strain evidence="2 4">CCMP2712</strain>
    </source>
</reference>
<dbReference type="AlphaFoldDB" id="L1IDY5"/>
<dbReference type="EMBL" id="JH993118">
    <property type="protein sequence ID" value="EKX34124.1"/>
    <property type="molecule type" value="Genomic_DNA"/>
</dbReference>
<accession>L1IDY5</accession>
<feature type="transmembrane region" description="Helical" evidence="1">
    <location>
        <begin position="12"/>
        <end position="29"/>
    </location>
</feature>
<dbReference type="InterPro" id="IPR036259">
    <property type="entry name" value="MFS_trans_sf"/>
</dbReference>
<keyword evidence="4" id="KW-1185">Reference proteome</keyword>
<proteinExistence type="predicted"/>
<organism evidence="2">
    <name type="scientific">Guillardia theta (strain CCMP2712)</name>
    <name type="common">Cryptophyte</name>
    <dbReference type="NCBI Taxonomy" id="905079"/>
    <lineage>
        <taxon>Eukaryota</taxon>
        <taxon>Cryptophyceae</taxon>
        <taxon>Pyrenomonadales</taxon>
        <taxon>Geminigeraceae</taxon>
        <taxon>Guillardia</taxon>
    </lineage>
</organism>
<evidence type="ECO:0000313" key="3">
    <source>
        <dbReference type="EnsemblProtists" id="EKX34124"/>
    </source>
</evidence>
<dbReference type="Gene3D" id="1.20.1250.20">
    <property type="entry name" value="MFS general substrate transporter like domains"/>
    <property type="match status" value="1"/>
</dbReference>
<gene>
    <name evidence="2" type="ORF">GUITHDRAFT_119679</name>
</gene>
<name>L1IDY5_GUITC</name>
<feature type="transmembrane region" description="Helical" evidence="1">
    <location>
        <begin position="235"/>
        <end position="256"/>
    </location>
</feature>
<keyword evidence="1" id="KW-1133">Transmembrane helix</keyword>
<evidence type="ECO:0000313" key="4">
    <source>
        <dbReference type="Proteomes" id="UP000011087"/>
    </source>
</evidence>
<evidence type="ECO:0000313" key="2">
    <source>
        <dbReference type="EMBL" id="EKX34124.1"/>
    </source>
</evidence>
<dbReference type="RefSeq" id="XP_005821104.1">
    <property type="nucleotide sequence ID" value="XM_005821047.1"/>
</dbReference>
<reference evidence="4" key="2">
    <citation type="submission" date="2012-11" db="EMBL/GenBank/DDBJ databases">
        <authorList>
            <person name="Kuo A."/>
            <person name="Curtis B.A."/>
            <person name="Tanifuji G."/>
            <person name="Burki F."/>
            <person name="Gruber A."/>
            <person name="Irimia M."/>
            <person name="Maruyama S."/>
            <person name="Arias M.C."/>
            <person name="Ball S.G."/>
            <person name="Gile G.H."/>
            <person name="Hirakawa Y."/>
            <person name="Hopkins J.F."/>
            <person name="Rensing S.A."/>
            <person name="Schmutz J."/>
            <person name="Symeonidi A."/>
            <person name="Elias M."/>
            <person name="Eveleigh R.J."/>
            <person name="Herman E.K."/>
            <person name="Klute M.J."/>
            <person name="Nakayama T."/>
            <person name="Obornik M."/>
            <person name="Reyes-Prieto A."/>
            <person name="Armbrust E.V."/>
            <person name="Aves S.J."/>
            <person name="Beiko R.G."/>
            <person name="Coutinho P."/>
            <person name="Dacks J.B."/>
            <person name="Durnford D.G."/>
            <person name="Fast N.M."/>
            <person name="Green B.R."/>
            <person name="Grisdale C."/>
            <person name="Hempe F."/>
            <person name="Henrissat B."/>
            <person name="Hoppner M.P."/>
            <person name="Ishida K.-I."/>
            <person name="Kim E."/>
            <person name="Koreny L."/>
            <person name="Kroth P.G."/>
            <person name="Liu Y."/>
            <person name="Malik S.-B."/>
            <person name="Maier U.G."/>
            <person name="McRose D."/>
            <person name="Mock T."/>
            <person name="Neilson J.A."/>
            <person name="Onodera N.T."/>
            <person name="Poole A.M."/>
            <person name="Pritham E.J."/>
            <person name="Richards T.A."/>
            <person name="Rocap G."/>
            <person name="Roy S.W."/>
            <person name="Sarai C."/>
            <person name="Schaack S."/>
            <person name="Shirato S."/>
            <person name="Slamovits C.H."/>
            <person name="Spencer D.F."/>
            <person name="Suzuki S."/>
            <person name="Worden A.Z."/>
            <person name="Zauner S."/>
            <person name="Barry K."/>
            <person name="Bell C."/>
            <person name="Bharti A.K."/>
            <person name="Crow J.A."/>
            <person name="Grimwood J."/>
            <person name="Kramer R."/>
            <person name="Lindquist E."/>
            <person name="Lucas S."/>
            <person name="Salamov A."/>
            <person name="McFadden G.I."/>
            <person name="Lane C.E."/>
            <person name="Keeling P.J."/>
            <person name="Gray M.W."/>
            <person name="Grigoriev I.V."/>
            <person name="Archibald J.M."/>
        </authorList>
    </citation>
    <scope>NUCLEOTIDE SEQUENCE</scope>
    <source>
        <strain evidence="4">CCMP2712</strain>
    </source>
</reference>
<feature type="transmembrane region" description="Helical" evidence="1">
    <location>
        <begin position="110"/>
        <end position="132"/>
    </location>
</feature>
<dbReference type="Proteomes" id="UP000011087">
    <property type="component" value="Unassembled WGS sequence"/>
</dbReference>
<reference evidence="3" key="3">
    <citation type="submission" date="2015-06" db="UniProtKB">
        <authorList>
            <consortium name="EnsemblProtists"/>
        </authorList>
    </citation>
    <scope>IDENTIFICATION</scope>
</reference>
<dbReference type="EnsemblProtists" id="EKX34124">
    <property type="protein sequence ID" value="EKX34124"/>
    <property type="gene ID" value="GUITHDRAFT_119679"/>
</dbReference>
<evidence type="ECO:0000256" key="1">
    <source>
        <dbReference type="SAM" id="Phobius"/>
    </source>
</evidence>
<protein>
    <submittedName>
        <fullName evidence="2 3">Uncharacterized protein</fullName>
    </submittedName>
</protein>
<feature type="transmembrane region" description="Helical" evidence="1">
    <location>
        <begin position="294"/>
        <end position="315"/>
    </location>
</feature>
<keyword evidence="1" id="KW-0472">Membrane</keyword>
<dbReference type="PaxDb" id="55529-EKX34124"/>
<dbReference type="GeneID" id="17290858"/>
<keyword evidence="1" id="KW-0812">Transmembrane</keyword>
<feature type="transmembrane region" description="Helical" evidence="1">
    <location>
        <begin position="201"/>
        <end position="223"/>
    </location>
</feature>
<feature type="transmembrane region" description="Helical" evidence="1">
    <location>
        <begin position="153"/>
        <end position="174"/>
    </location>
</feature>
<dbReference type="HOGENOM" id="CLU_777178_0_0_1"/>
<sequence>MFIAIEIGFRCLYGLLSLAIMCKTVQAIVRRNRVWADRSSAYMQLLVLTCVINLMQTCDVVFDVVWMAQGPMVRGSRWMDQCGSNQNSTAIDSQADFLCRMQRVDASMSYLSLGLLLIAFVVVAFFFLRLVLRLRLPSQEGAQLQEAQRVLKMPLWVSLGWISLVMFFSCIGSFPHAFSCQGDSSSAPAPLTSAPFPSDPAWLAFLASFLLIAVVLFLGILILHNEGRKRRRPNVLWLSLFRLACAMFLSAIFGILQSLDHFLRDMDDCDPFDASYSSSFFGDDDWVAAALRGLIFLFSNMFIFSVPSFCFLALFHSSMRPTQRVEQLAPVQHGRQVGGSMTEALIRGPHQMLPV</sequence>